<evidence type="ECO:0000256" key="1">
    <source>
        <dbReference type="ARBA" id="ARBA00005662"/>
    </source>
</evidence>
<dbReference type="InterPro" id="IPR019079">
    <property type="entry name" value="Capsule_synth_CapA"/>
</dbReference>
<dbReference type="PANTHER" id="PTHR33393">
    <property type="entry name" value="POLYGLUTAMINE SYNTHESIS ACCESSORY PROTEIN RV0574C-RELATED"/>
    <property type="match status" value="1"/>
</dbReference>
<comment type="similarity">
    <text evidence="1">Belongs to the CapA family.</text>
</comment>
<dbReference type="InterPro" id="IPR052169">
    <property type="entry name" value="CW_Biosynth-Accessory"/>
</dbReference>
<keyword evidence="4" id="KW-1185">Reference proteome</keyword>
<evidence type="ECO:0000313" key="4">
    <source>
        <dbReference type="Proteomes" id="UP000677537"/>
    </source>
</evidence>
<gene>
    <name evidence="3" type="ORF">J5Y10_14125</name>
</gene>
<dbReference type="SMART" id="SM00854">
    <property type="entry name" value="PGA_cap"/>
    <property type="match status" value="1"/>
</dbReference>
<organism evidence="3 4">
    <name type="scientific">Roseomonas indoligenes</name>
    <dbReference type="NCBI Taxonomy" id="2820811"/>
    <lineage>
        <taxon>Bacteria</taxon>
        <taxon>Pseudomonadati</taxon>
        <taxon>Pseudomonadota</taxon>
        <taxon>Alphaproteobacteria</taxon>
        <taxon>Acetobacterales</taxon>
        <taxon>Roseomonadaceae</taxon>
        <taxon>Roseomonas</taxon>
    </lineage>
</organism>
<dbReference type="PANTHER" id="PTHR33393:SF13">
    <property type="entry name" value="PGA BIOSYNTHESIS PROTEIN CAPA"/>
    <property type="match status" value="1"/>
</dbReference>
<dbReference type="CDD" id="cd07381">
    <property type="entry name" value="MPP_CapA"/>
    <property type="match status" value="1"/>
</dbReference>
<dbReference type="Proteomes" id="UP000677537">
    <property type="component" value="Unassembled WGS sequence"/>
</dbReference>
<name>A0A940S886_9PROT</name>
<feature type="domain" description="Capsule synthesis protein CapA" evidence="2">
    <location>
        <begin position="7"/>
        <end position="320"/>
    </location>
</feature>
<dbReference type="InterPro" id="IPR029052">
    <property type="entry name" value="Metallo-depent_PP-like"/>
</dbReference>
<reference evidence="3" key="1">
    <citation type="submission" date="2021-03" db="EMBL/GenBank/DDBJ databases">
        <authorList>
            <person name="So Y."/>
        </authorList>
    </citation>
    <scope>NUCLEOTIDE SEQUENCE</scope>
    <source>
        <strain evidence="3">SG15</strain>
    </source>
</reference>
<dbReference type="RefSeq" id="WP_209374648.1">
    <property type="nucleotide sequence ID" value="NZ_JAGIZA010000008.1"/>
</dbReference>
<sequence>MPASPLRLALTGDSILQRRLLSRTDPVLRPLFDMIRGADVAFTNFETLANDFRGDPALESGGSHFGAPAWVLDELAEGGFSLFATATNHALDYGISGLLLTLEALDARGLSHAGLGRNLEEARRPVFHGHPNGTVAMLACSATFAKGQEASAQRPDMPGRPGLNPLRYDTVHEVLPAHMQALREMADGLGLEAFRQMVVKLGFGFPPEEGVFPFATLNFREAEKVAQRQTAKPADMDGIARWVREARLTSDIVLVSFHAHEHDPALGKEHPAEFLPVFARRMIDEGADLVVGHGPHLLRGMEVYKGRPIFYSLGNFIGQNELVPRLPSDSYERFRADPALTPGMVYRQRTRNDEGGFPSDGRYWETVVPFLTFEEGRMTGMEIVPVSLGLGEARHLRGRPRLAEGVQARAILERFAALSAPFGTRLRLEGDRATLDLSPEPAPIRQEEPA</sequence>
<protein>
    <submittedName>
        <fullName evidence="3">CapA family protein</fullName>
    </submittedName>
</protein>
<dbReference type="AlphaFoldDB" id="A0A940S886"/>
<evidence type="ECO:0000259" key="2">
    <source>
        <dbReference type="SMART" id="SM00854"/>
    </source>
</evidence>
<proteinExistence type="inferred from homology"/>
<dbReference type="Pfam" id="PF09587">
    <property type="entry name" value="PGA_cap"/>
    <property type="match status" value="1"/>
</dbReference>
<comment type="caution">
    <text evidence="3">The sequence shown here is derived from an EMBL/GenBank/DDBJ whole genome shotgun (WGS) entry which is preliminary data.</text>
</comment>
<accession>A0A940S886</accession>
<dbReference type="SUPFAM" id="SSF56300">
    <property type="entry name" value="Metallo-dependent phosphatases"/>
    <property type="match status" value="1"/>
</dbReference>
<evidence type="ECO:0000313" key="3">
    <source>
        <dbReference type="EMBL" id="MBP0493918.1"/>
    </source>
</evidence>
<dbReference type="EMBL" id="JAGIZA010000008">
    <property type="protein sequence ID" value="MBP0493918.1"/>
    <property type="molecule type" value="Genomic_DNA"/>
</dbReference>